<dbReference type="EMBL" id="JAUSVL010000001">
    <property type="protein sequence ID" value="MDQ0288355.1"/>
    <property type="molecule type" value="Genomic_DNA"/>
</dbReference>
<dbReference type="GO" id="GO:0008861">
    <property type="term" value="F:formate C-acetyltransferase activity"/>
    <property type="evidence" value="ECO:0007669"/>
    <property type="project" value="UniProtKB-EC"/>
</dbReference>
<evidence type="ECO:0000256" key="3">
    <source>
        <dbReference type="PROSITE-ProRule" id="PRU00493"/>
    </source>
</evidence>
<protein>
    <submittedName>
        <fullName evidence="6">Formate C-acetyltransferase</fullName>
        <ecNumber evidence="6">2.3.1.54</ecNumber>
    </submittedName>
</protein>
<dbReference type="InterPro" id="IPR004184">
    <property type="entry name" value="PFL_dom"/>
</dbReference>
<gene>
    <name evidence="6" type="ORF">J3R75_000462</name>
</gene>
<dbReference type="InterPro" id="IPR051215">
    <property type="entry name" value="GRE"/>
</dbReference>
<accession>A0AAE4AME6</accession>
<dbReference type="EC" id="2.3.1.54" evidence="6"/>
<keyword evidence="7" id="KW-1185">Reference proteome</keyword>
<keyword evidence="1 3" id="KW-0556">Organic radical</keyword>
<dbReference type="PANTHER" id="PTHR43641:SF2">
    <property type="entry name" value="DEHYDRATASE YBIW-RELATED"/>
    <property type="match status" value="1"/>
</dbReference>
<comment type="caution">
    <text evidence="6">The sequence shown here is derived from an EMBL/GenBank/DDBJ whole genome shotgun (WGS) entry which is preliminary data.</text>
</comment>
<name>A0AAE4AME6_9BACT</name>
<reference evidence="6" key="1">
    <citation type="submission" date="2023-07" db="EMBL/GenBank/DDBJ databases">
        <title>Genomic Encyclopedia of Type Strains, Phase IV (KMG-IV): sequencing the most valuable type-strain genomes for metagenomic binning, comparative biology and taxonomic classification.</title>
        <authorList>
            <person name="Goeker M."/>
        </authorList>
    </citation>
    <scope>NUCLEOTIDE SEQUENCE</scope>
    <source>
        <strain evidence="6">DSM 24202</strain>
    </source>
</reference>
<feature type="domain" description="PFL" evidence="5">
    <location>
        <begin position="1"/>
        <end position="581"/>
    </location>
</feature>
<evidence type="ECO:0000256" key="1">
    <source>
        <dbReference type="ARBA" id="ARBA00022818"/>
    </source>
</evidence>
<dbReference type="Pfam" id="PF01228">
    <property type="entry name" value="Gly_radical"/>
    <property type="match status" value="1"/>
</dbReference>
<sequence length="707" mass="77759">MVSPELTSSSHAERIAELRARCLARKRQWQFPDGNTALARSLQSSADEASWQLRRGQACRDSLSVQYFELDELELLVGRYAAHGDDDATRTCAANYLKQLPPAPGQTGHCELDRERIFTRGIDGMLADIGAMNEPADADARDFRASACLALSGLSLLIERAGDCVAAALARERNAARCSELLAMLQSCRRIAHEPPATFRDAIQLISLLDKAVEYADRVALVVPGRLDRTLWPYYERDVAAGILTADDALALIECLYILINDTRADGLAMSVMVAGRDDDGQPVANALSYLCVEALRRTRLIYPTVGLCWHDDCAEELVDLAVELTSRGIPNLGFFGDETICSGLRELGVPDSDTTNYINSTCVEITPVAASNVWVASPYFNCCGLLLEEIAAQAASVAPAADFASFLDAYQRRLAARIEAAVAQQNDWREKRRLYGRKPLQSVFTRDCLARGRDIDDDGARYNWCECSFVGLANLADSLQALRELLFTSRELDFPALQAVLQSNFVGQEALRQRCLSLPKYGNAEAAPDTLFADMVQFAGSECRRHRLAPDDSPFVPGAFCWIMHERLGRETAATPDGRLRGTPFADGCGPAQGREKHGPTAAILSTTAWDHSTLIGGAAFNMKFPAALFANADSRGKLRELIKGFLIRGGFETQVNVVDTKTLKQAQSHPDAYRDLVVRIGGYTDYFTRLSPEMQDEVIQRTEYV</sequence>
<evidence type="ECO:0000313" key="7">
    <source>
        <dbReference type="Proteomes" id="UP001238163"/>
    </source>
</evidence>
<evidence type="ECO:0000313" key="6">
    <source>
        <dbReference type="EMBL" id="MDQ0288355.1"/>
    </source>
</evidence>
<evidence type="ECO:0000256" key="2">
    <source>
        <dbReference type="ARBA" id="ARBA00023239"/>
    </source>
</evidence>
<keyword evidence="2" id="KW-0456">Lyase</keyword>
<proteinExistence type="predicted"/>
<dbReference type="PROSITE" id="PS51554">
    <property type="entry name" value="PFL"/>
    <property type="match status" value="1"/>
</dbReference>
<evidence type="ECO:0000259" key="5">
    <source>
        <dbReference type="PROSITE" id="PS51554"/>
    </source>
</evidence>
<dbReference type="PANTHER" id="PTHR43641">
    <property type="entry name" value="FORMATE ACETYLTRANSFERASE 3-RELATED"/>
    <property type="match status" value="1"/>
</dbReference>
<keyword evidence="6" id="KW-0012">Acyltransferase</keyword>
<feature type="modified residue" description="Glycine radical" evidence="3">
    <location>
        <position position="684"/>
    </location>
</feature>
<dbReference type="PROSITE" id="PS51149">
    <property type="entry name" value="GLY_RADICAL_2"/>
    <property type="match status" value="1"/>
</dbReference>
<keyword evidence="6" id="KW-0808">Transferase</keyword>
<dbReference type="Proteomes" id="UP001238163">
    <property type="component" value="Unassembled WGS sequence"/>
</dbReference>
<evidence type="ECO:0000259" key="4">
    <source>
        <dbReference type="PROSITE" id="PS51149"/>
    </source>
</evidence>
<dbReference type="AlphaFoldDB" id="A0AAE4AME6"/>
<dbReference type="SUPFAM" id="SSF51998">
    <property type="entry name" value="PFL-like glycyl radical enzymes"/>
    <property type="match status" value="1"/>
</dbReference>
<dbReference type="InterPro" id="IPR001150">
    <property type="entry name" value="Gly_radical"/>
</dbReference>
<dbReference type="Gene3D" id="3.20.70.20">
    <property type="match status" value="1"/>
</dbReference>
<organism evidence="6 7">
    <name type="scientific">Oligosphaera ethanolica</name>
    <dbReference type="NCBI Taxonomy" id="760260"/>
    <lineage>
        <taxon>Bacteria</taxon>
        <taxon>Pseudomonadati</taxon>
        <taxon>Lentisphaerota</taxon>
        <taxon>Oligosphaeria</taxon>
        <taxon>Oligosphaerales</taxon>
        <taxon>Oligosphaeraceae</taxon>
        <taxon>Oligosphaera</taxon>
    </lineage>
</organism>
<dbReference type="GO" id="GO:0016829">
    <property type="term" value="F:lyase activity"/>
    <property type="evidence" value="ECO:0007669"/>
    <property type="project" value="UniProtKB-KW"/>
</dbReference>
<feature type="domain" description="Glycine radical" evidence="4">
    <location>
        <begin position="588"/>
        <end position="707"/>
    </location>
</feature>
<dbReference type="RefSeq" id="WP_307259680.1">
    <property type="nucleotide sequence ID" value="NZ_JAUSVL010000001.1"/>
</dbReference>
<dbReference type="Pfam" id="PF02901">
    <property type="entry name" value="PFL-like"/>
    <property type="match status" value="1"/>
</dbReference>
<dbReference type="GO" id="GO:0005829">
    <property type="term" value="C:cytosol"/>
    <property type="evidence" value="ECO:0007669"/>
    <property type="project" value="TreeGrafter"/>
</dbReference>